<feature type="compositionally biased region" description="Gly residues" evidence="1">
    <location>
        <begin position="229"/>
        <end position="238"/>
    </location>
</feature>
<dbReference type="AlphaFoldDB" id="A0AAE1USD4"/>
<reference evidence="2" key="1">
    <citation type="submission" date="2023-11" db="EMBL/GenBank/DDBJ databases">
        <title>Genome assemblies of two species of porcelain crab, Petrolisthes cinctipes and Petrolisthes manimaculis (Anomura: Porcellanidae).</title>
        <authorList>
            <person name="Angst P."/>
        </authorList>
    </citation>
    <scope>NUCLEOTIDE SEQUENCE</scope>
    <source>
        <strain evidence="2">PB745_02</strain>
        <tissue evidence="2">Gill</tissue>
    </source>
</reference>
<dbReference type="EMBL" id="JAWZYT010000051">
    <property type="protein sequence ID" value="KAK4328880.1"/>
    <property type="molecule type" value="Genomic_DNA"/>
</dbReference>
<sequence length="238" mass="25740">MGFPGGTRLRLLGGAMCKGWKGGVHVRPAPHNTTQYSLPHLMPITHTPTTPLTPHLMPITPTPTTPLTPHLMPITYTPTTPLTPHLMPITPTPTTPLPPHLLPITHTHNTTHSSTSCPSHPHPQHHSLPTSCPSHTPTTPLTPPPPAHHTQYTHKVDVKGRKGVKLGRKGEMELTGGEAWEERREGGSENGKARVGSSGYTGPERRKFIQRGKGRVEQQRGRKTYMAGEAGGSSSGEK</sequence>
<proteinExistence type="predicted"/>
<evidence type="ECO:0000313" key="2">
    <source>
        <dbReference type="EMBL" id="KAK4328880.1"/>
    </source>
</evidence>
<feature type="region of interest" description="Disordered" evidence="1">
    <location>
        <begin position="108"/>
        <end position="238"/>
    </location>
</feature>
<accession>A0AAE1USD4</accession>
<organism evidence="2 3">
    <name type="scientific">Petrolisthes manimaculis</name>
    <dbReference type="NCBI Taxonomy" id="1843537"/>
    <lineage>
        <taxon>Eukaryota</taxon>
        <taxon>Metazoa</taxon>
        <taxon>Ecdysozoa</taxon>
        <taxon>Arthropoda</taxon>
        <taxon>Crustacea</taxon>
        <taxon>Multicrustacea</taxon>
        <taxon>Malacostraca</taxon>
        <taxon>Eumalacostraca</taxon>
        <taxon>Eucarida</taxon>
        <taxon>Decapoda</taxon>
        <taxon>Pleocyemata</taxon>
        <taxon>Anomura</taxon>
        <taxon>Galatheoidea</taxon>
        <taxon>Porcellanidae</taxon>
        <taxon>Petrolisthes</taxon>
    </lineage>
</organism>
<dbReference type="Proteomes" id="UP001292094">
    <property type="component" value="Unassembled WGS sequence"/>
</dbReference>
<comment type="caution">
    <text evidence="2">The sequence shown here is derived from an EMBL/GenBank/DDBJ whole genome shotgun (WGS) entry which is preliminary data.</text>
</comment>
<name>A0AAE1USD4_9EUCA</name>
<gene>
    <name evidence="2" type="ORF">Pmani_000730</name>
</gene>
<evidence type="ECO:0000313" key="3">
    <source>
        <dbReference type="Proteomes" id="UP001292094"/>
    </source>
</evidence>
<feature type="compositionally biased region" description="Low complexity" evidence="1">
    <location>
        <begin position="108"/>
        <end position="119"/>
    </location>
</feature>
<keyword evidence="3" id="KW-1185">Reference proteome</keyword>
<feature type="compositionally biased region" description="Low complexity" evidence="1">
    <location>
        <begin position="126"/>
        <end position="139"/>
    </location>
</feature>
<protein>
    <submittedName>
        <fullName evidence="2">Uncharacterized protein</fullName>
    </submittedName>
</protein>
<evidence type="ECO:0000256" key="1">
    <source>
        <dbReference type="SAM" id="MobiDB-lite"/>
    </source>
</evidence>